<dbReference type="OrthoDB" id="307010at2759"/>
<feature type="compositionally biased region" description="Basic and acidic residues" evidence="1">
    <location>
        <begin position="74"/>
        <end position="89"/>
    </location>
</feature>
<proteinExistence type="predicted"/>
<feature type="region of interest" description="Disordered" evidence="1">
    <location>
        <begin position="1"/>
        <end position="112"/>
    </location>
</feature>
<feature type="region of interest" description="Disordered" evidence="1">
    <location>
        <begin position="330"/>
        <end position="350"/>
    </location>
</feature>
<accession>A0A078AKW0</accession>
<dbReference type="InParanoid" id="A0A078AKW0"/>
<organism evidence="2 3">
    <name type="scientific">Stylonychia lemnae</name>
    <name type="common">Ciliate</name>
    <dbReference type="NCBI Taxonomy" id="5949"/>
    <lineage>
        <taxon>Eukaryota</taxon>
        <taxon>Sar</taxon>
        <taxon>Alveolata</taxon>
        <taxon>Ciliophora</taxon>
        <taxon>Intramacronucleata</taxon>
        <taxon>Spirotrichea</taxon>
        <taxon>Stichotrichia</taxon>
        <taxon>Sporadotrichida</taxon>
        <taxon>Oxytrichidae</taxon>
        <taxon>Stylonychinae</taxon>
        <taxon>Stylonychia</taxon>
    </lineage>
</organism>
<evidence type="ECO:0000313" key="3">
    <source>
        <dbReference type="Proteomes" id="UP000039865"/>
    </source>
</evidence>
<name>A0A078AKW0_STYLE</name>
<gene>
    <name evidence="2" type="primary">Contig335.g367</name>
    <name evidence="2" type="ORF">STYLEM_11874</name>
</gene>
<keyword evidence="3" id="KW-1185">Reference proteome</keyword>
<feature type="compositionally biased region" description="Low complexity" evidence="1">
    <location>
        <begin position="7"/>
        <end position="26"/>
    </location>
</feature>
<dbReference type="Proteomes" id="UP000039865">
    <property type="component" value="Unassembled WGS sequence"/>
</dbReference>
<sequence>MPPKQQPPQLQQQQQTLQVQQQQQPQIKNGQNSPQVKANAQVNGGEKNQQKSLIQNAQSTKDLQKSGKNNVLINEHHNDKNHETLEGKTRNIHSKSPMKAQTQVKQNREHSKYKVDEIPSIVMRYDNSYIVRKLKMMFKVTTEDKLVKRMAKEMIRDRNDKHVVYAVHHNHAVNLEDDSHVDRQLRNWRRKERKQEFIEAINNFAVKEALPKTFIQQKIKIVEDNEWLLGNKEGDKIVEERVGIMLSINQKKFVGVQHFIEDNNYEDPDDKKLQTIKEKLKERQQKELDEKQQEEVQRLLFKLKEEKRARKEKRRREKLEKLKEDQRMQEVESKRKIKHDQDEIEQKRKRISESISKMKEDREKAFHSLYEDQSTKVISQPLYKKLEYRYKDLEDSEIEKRKKHLQSLRELHQPIDRSDILEHSRKMEEIVREKVEERKRDRMQRYQNASYDYSKYQSKFLDKVLEQDQQVMIEKEKKDQERLKVLEQREVYDKYVKEMHWPKVSEKKKSELEILKLSLKTPVLKKKSPRSSVLGHNSYKDNDEDNSTYGILGHHRASSDNHDGSITRSRVIKWPDNPMVPKPKEKKEGKIIDWLREQRMKNQNDAQNSITISTQNHDWRKELSKLDNNGRDRYDMVLEKAKEMEVKAKRKQQIINQAKGGGTVEDIIQVNDMYVESIKAKLELLNDISRK</sequence>
<evidence type="ECO:0000256" key="1">
    <source>
        <dbReference type="SAM" id="MobiDB-lite"/>
    </source>
</evidence>
<dbReference type="EMBL" id="CCKQ01011297">
    <property type="protein sequence ID" value="CDW82839.1"/>
    <property type="molecule type" value="Genomic_DNA"/>
</dbReference>
<feature type="compositionally biased region" description="Polar residues" evidence="1">
    <location>
        <begin position="27"/>
        <end position="72"/>
    </location>
</feature>
<dbReference type="AlphaFoldDB" id="A0A078AKW0"/>
<protein>
    <submittedName>
        <fullName evidence="2">Uncharacterized protein</fullName>
    </submittedName>
</protein>
<dbReference type="OMA" id="SMEDQWE"/>
<feature type="compositionally biased region" description="Basic and acidic residues" evidence="1">
    <location>
        <begin position="330"/>
        <end position="346"/>
    </location>
</feature>
<evidence type="ECO:0000313" key="2">
    <source>
        <dbReference type="EMBL" id="CDW82839.1"/>
    </source>
</evidence>
<reference evidence="2 3" key="1">
    <citation type="submission" date="2014-06" db="EMBL/GenBank/DDBJ databases">
        <authorList>
            <person name="Swart Estienne"/>
        </authorList>
    </citation>
    <scope>NUCLEOTIDE SEQUENCE [LARGE SCALE GENOMIC DNA]</scope>
    <source>
        <strain evidence="2 3">130c</strain>
    </source>
</reference>